<evidence type="ECO:0000313" key="3">
    <source>
        <dbReference type="Proteomes" id="UP001236369"/>
    </source>
</evidence>
<feature type="domain" description="KaiB" evidence="1">
    <location>
        <begin position="15"/>
        <end position="96"/>
    </location>
</feature>
<reference evidence="2 3" key="1">
    <citation type="submission" date="2023-07" db="EMBL/GenBank/DDBJ databases">
        <title>Genomic Encyclopedia of Type Strains, Phase IV (KMG-IV): sequencing the most valuable type-strain genomes for metagenomic binning, comparative biology and taxonomic classification.</title>
        <authorList>
            <person name="Goeker M."/>
        </authorList>
    </citation>
    <scope>NUCLEOTIDE SEQUENCE [LARGE SCALE GENOMIC DNA]</scope>
    <source>
        <strain evidence="2 3">DSM 19562</strain>
    </source>
</reference>
<comment type="caution">
    <text evidence="2">The sequence shown here is derived from an EMBL/GenBank/DDBJ whole genome shotgun (WGS) entry which is preliminary data.</text>
</comment>
<dbReference type="Pfam" id="PF07689">
    <property type="entry name" value="KaiB"/>
    <property type="match status" value="1"/>
</dbReference>
<proteinExistence type="predicted"/>
<evidence type="ECO:0000259" key="1">
    <source>
        <dbReference type="SMART" id="SM01248"/>
    </source>
</evidence>
<evidence type="ECO:0000313" key="2">
    <source>
        <dbReference type="EMBL" id="MDQ0442583.1"/>
    </source>
</evidence>
<name>A0ABU0HJT5_9HYPH</name>
<dbReference type="SMART" id="SM01248">
    <property type="entry name" value="KaiB"/>
    <property type="match status" value="1"/>
</dbReference>
<dbReference type="InterPro" id="IPR036249">
    <property type="entry name" value="Thioredoxin-like_sf"/>
</dbReference>
<dbReference type="SUPFAM" id="SSF52833">
    <property type="entry name" value="Thioredoxin-like"/>
    <property type="match status" value="1"/>
</dbReference>
<dbReference type="EMBL" id="JAUSVV010000003">
    <property type="protein sequence ID" value="MDQ0442583.1"/>
    <property type="molecule type" value="Genomic_DNA"/>
</dbReference>
<dbReference type="CDD" id="cd02978">
    <property type="entry name" value="KaiB_like"/>
    <property type="match status" value="1"/>
</dbReference>
<accession>A0ABU0HJT5</accession>
<protein>
    <submittedName>
        <fullName evidence="2">Circadian clock protein KaiB</fullName>
    </submittedName>
</protein>
<gene>
    <name evidence="2" type="ORF">QO016_002077</name>
</gene>
<dbReference type="InterPro" id="IPR011649">
    <property type="entry name" value="KaiB_domain"/>
</dbReference>
<dbReference type="PANTHER" id="PTHR41709">
    <property type="entry name" value="KAIB-LIKE PROTEIN 1"/>
    <property type="match status" value="1"/>
</dbReference>
<dbReference type="Gene3D" id="3.40.30.10">
    <property type="entry name" value="Glutaredoxin"/>
    <property type="match status" value="1"/>
</dbReference>
<dbReference type="RefSeq" id="WP_238248656.1">
    <property type="nucleotide sequence ID" value="NZ_BPQX01000021.1"/>
</dbReference>
<keyword evidence="3" id="KW-1185">Reference proteome</keyword>
<sequence length="103" mass="11638">MSIGRSDPTARFHLRLFIAGTAPRSRRTVEIVRRFCETHLSERHELEIVDVFQQPALAERDGILAAPTLLKLSPGPERRLTGTLDEARLLRDLLAVSVVEERP</sequence>
<dbReference type="Proteomes" id="UP001236369">
    <property type="component" value="Unassembled WGS sequence"/>
</dbReference>
<dbReference type="InterPro" id="IPR039022">
    <property type="entry name" value="KaiB-like"/>
</dbReference>
<dbReference type="PANTHER" id="PTHR41709:SF2">
    <property type="entry name" value="CIRCADIAN CLOCK PROTEIN KAIB2"/>
    <property type="match status" value="1"/>
</dbReference>
<organism evidence="2 3">
    <name type="scientific">Methylobacterium persicinum</name>
    <dbReference type="NCBI Taxonomy" id="374426"/>
    <lineage>
        <taxon>Bacteria</taxon>
        <taxon>Pseudomonadati</taxon>
        <taxon>Pseudomonadota</taxon>
        <taxon>Alphaproteobacteria</taxon>
        <taxon>Hyphomicrobiales</taxon>
        <taxon>Methylobacteriaceae</taxon>
        <taxon>Methylobacterium</taxon>
    </lineage>
</organism>